<keyword evidence="6 7" id="KW-0472">Membrane</keyword>
<evidence type="ECO:0000256" key="7">
    <source>
        <dbReference type="SAM" id="Phobius"/>
    </source>
</evidence>
<feature type="domain" description="Guanylate cyclase" evidence="8">
    <location>
        <begin position="430"/>
        <end position="562"/>
    </location>
</feature>
<dbReference type="PANTHER" id="PTHR43081">
    <property type="entry name" value="ADENYLATE CYCLASE, TERMINAL-DIFFERENTIATION SPECIFIC-RELATED"/>
    <property type="match status" value="1"/>
</dbReference>
<dbReference type="EMBL" id="JAAIYP010000027">
    <property type="protein sequence ID" value="NFV79365.1"/>
    <property type="molecule type" value="Genomic_DNA"/>
</dbReference>
<dbReference type="InterPro" id="IPR007890">
    <property type="entry name" value="CHASE2"/>
</dbReference>
<dbReference type="InterPro" id="IPR001054">
    <property type="entry name" value="A/G_cyclase"/>
</dbReference>
<dbReference type="InterPro" id="IPR029787">
    <property type="entry name" value="Nucleotide_cyclase"/>
</dbReference>
<dbReference type="AlphaFoldDB" id="A0A7C9QSD2"/>
<keyword evidence="3" id="KW-1003">Cell membrane</keyword>
<reference evidence="9 10" key="1">
    <citation type="submission" date="2020-02" db="EMBL/GenBank/DDBJ databases">
        <authorList>
            <person name="Dziuba M."/>
            <person name="Kuznetsov B."/>
            <person name="Mardanov A."/>
            <person name="Ravin N."/>
            <person name="Grouzdev D."/>
        </authorList>
    </citation>
    <scope>NUCLEOTIDE SEQUENCE [LARGE SCALE GENOMIC DNA]</scope>
    <source>
        <strain evidence="9 10">SpK</strain>
    </source>
</reference>
<evidence type="ECO:0000256" key="3">
    <source>
        <dbReference type="ARBA" id="ARBA00022475"/>
    </source>
</evidence>
<protein>
    <submittedName>
        <fullName evidence="9">Adenylate/guanylate cyclase domain-containing protein</fullName>
    </submittedName>
</protein>
<name>A0A7C9QSD2_9PROT</name>
<dbReference type="Pfam" id="PF05226">
    <property type="entry name" value="CHASE2"/>
    <property type="match status" value="1"/>
</dbReference>
<evidence type="ECO:0000259" key="8">
    <source>
        <dbReference type="PROSITE" id="PS50125"/>
    </source>
</evidence>
<dbReference type="PROSITE" id="PS50125">
    <property type="entry name" value="GUANYLATE_CYCLASE_2"/>
    <property type="match status" value="1"/>
</dbReference>
<dbReference type="Proteomes" id="UP000480684">
    <property type="component" value="Unassembled WGS sequence"/>
</dbReference>
<dbReference type="SMART" id="SM01080">
    <property type="entry name" value="CHASE2"/>
    <property type="match status" value="1"/>
</dbReference>
<keyword evidence="10" id="KW-1185">Reference proteome</keyword>
<evidence type="ECO:0000256" key="2">
    <source>
        <dbReference type="ARBA" id="ARBA00005381"/>
    </source>
</evidence>
<dbReference type="SMART" id="SM00044">
    <property type="entry name" value="CYCc"/>
    <property type="match status" value="1"/>
</dbReference>
<dbReference type="InterPro" id="IPR050697">
    <property type="entry name" value="Adenylyl/Guanylyl_Cyclase_3/4"/>
</dbReference>
<comment type="subcellular location">
    <subcellularLocation>
        <location evidence="1">Cell envelope</location>
    </subcellularLocation>
</comment>
<dbReference type="GO" id="GO:0004016">
    <property type="term" value="F:adenylate cyclase activity"/>
    <property type="evidence" value="ECO:0007669"/>
    <property type="project" value="UniProtKB-ARBA"/>
</dbReference>
<gene>
    <name evidence="9" type="ORF">G4223_04485</name>
</gene>
<proteinExistence type="inferred from homology"/>
<dbReference type="GO" id="GO:0030313">
    <property type="term" value="C:cell envelope"/>
    <property type="evidence" value="ECO:0007669"/>
    <property type="project" value="UniProtKB-SubCell"/>
</dbReference>
<organism evidence="9 10">
    <name type="scientific">Magnetospirillum aberrantis SpK</name>
    <dbReference type="NCBI Taxonomy" id="908842"/>
    <lineage>
        <taxon>Bacteria</taxon>
        <taxon>Pseudomonadati</taxon>
        <taxon>Pseudomonadota</taxon>
        <taxon>Alphaproteobacteria</taxon>
        <taxon>Rhodospirillales</taxon>
        <taxon>Rhodospirillaceae</taxon>
        <taxon>Magnetospirillum</taxon>
    </lineage>
</organism>
<dbReference type="Gene3D" id="3.30.70.1230">
    <property type="entry name" value="Nucleotide cyclase"/>
    <property type="match status" value="1"/>
</dbReference>
<keyword evidence="5 7" id="KW-1133">Transmembrane helix</keyword>
<dbReference type="Pfam" id="PF00211">
    <property type="entry name" value="Guanylate_cyc"/>
    <property type="match status" value="1"/>
</dbReference>
<dbReference type="PANTHER" id="PTHR43081:SF1">
    <property type="entry name" value="ADENYLATE CYCLASE, TERMINAL-DIFFERENTIATION SPECIFIC"/>
    <property type="match status" value="1"/>
</dbReference>
<dbReference type="FunFam" id="3.30.70.1230:FF:000016">
    <property type="entry name" value="Adenylate/guanylate cyclase domain-containing protein"/>
    <property type="match status" value="1"/>
</dbReference>
<comment type="caution">
    <text evidence="9">The sequence shown here is derived from an EMBL/GenBank/DDBJ whole genome shotgun (WGS) entry which is preliminary data.</text>
</comment>
<feature type="transmembrane region" description="Helical" evidence="7">
    <location>
        <begin position="366"/>
        <end position="387"/>
    </location>
</feature>
<dbReference type="RefSeq" id="WP_163675628.1">
    <property type="nucleotide sequence ID" value="NZ_JAAIYP010000027.1"/>
</dbReference>
<dbReference type="CDD" id="cd07302">
    <property type="entry name" value="CHD"/>
    <property type="match status" value="1"/>
</dbReference>
<evidence type="ECO:0000256" key="1">
    <source>
        <dbReference type="ARBA" id="ARBA00004196"/>
    </source>
</evidence>
<evidence type="ECO:0000313" key="9">
    <source>
        <dbReference type="EMBL" id="NFV79365.1"/>
    </source>
</evidence>
<dbReference type="GO" id="GO:0006171">
    <property type="term" value="P:cAMP biosynthetic process"/>
    <property type="evidence" value="ECO:0007669"/>
    <property type="project" value="TreeGrafter"/>
</dbReference>
<evidence type="ECO:0000256" key="5">
    <source>
        <dbReference type="ARBA" id="ARBA00022989"/>
    </source>
</evidence>
<dbReference type="SUPFAM" id="SSF55073">
    <property type="entry name" value="Nucleotide cyclase"/>
    <property type="match status" value="1"/>
</dbReference>
<sequence length="685" mass="76120">MLRILKRYDVIVAIFLFLIAVPAQHFEWFALLEDQTLSLRHQLRMAYGDQREQAFSKDIVLVNTDEAFFRAYKSFPLRRSDIGAIVTNLKDLGAKVIAIDMLMDFPSSYGEDPVLAKALTDAGNTLLVAQAQFDHDRFVQLNRPTDELDRASPSAYTNIKSNSSLVTTLSRLRVHPEVAAQPEGWPFAVKAAAMYLGVEPHMDGTTLWLGDLAVPLDHDWNINIDFPPLPSGTRFLSQSAGISALEFLDISGLDENEREELSYWVRDKLVVIGDTSEVSHDWFDTPVGMVYGVEIIADTIHSLLKGAPLRPASPELASAVVLVLLLLMVYPMVSSHPVRRGLTVLAIILGFAGLASLLYVRQGVVLPMSYGLFAVVLSYALIEYRFYMLERRQKKNIAKTFGQYIPSELVEEMNRTGQQVSVGGESREMTVLFSDVRGFTSISEGLSPQELTVLMNSFLSPMTRIIHQNRGTIDKYMGDAIMAFWGAPLHDADHARHGIQAALAMHQGMEELSAAFIAKGWKPLKIGIGLNTGTMNVGNMGSDFRLAYTVLGDAVNLGSRLESLTKQYGVNIMISEFTKAAVPDLVTRELDQVRVKGKETPVRIFEPIGFEGEVDAATLANLERYHAALALYRGQKWAEAEAAFTALAADEPNFLIHQVYLSRVHHFVEEPPGAEWDGVYTHKEK</sequence>
<dbReference type="GO" id="GO:0035556">
    <property type="term" value="P:intracellular signal transduction"/>
    <property type="evidence" value="ECO:0007669"/>
    <property type="project" value="InterPro"/>
</dbReference>
<feature type="transmembrane region" description="Helical" evidence="7">
    <location>
        <begin position="342"/>
        <end position="360"/>
    </location>
</feature>
<evidence type="ECO:0000256" key="6">
    <source>
        <dbReference type="ARBA" id="ARBA00023136"/>
    </source>
</evidence>
<evidence type="ECO:0000256" key="4">
    <source>
        <dbReference type="ARBA" id="ARBA00022692"/>
    </source>
</evidence>
<evidence type="ECO:0000313" key="10">
    <source>
        <dbReference type="Proteomes" id="UP000480684"/>
    </source>
</evidence>
<comment type="similarity">
    <text evidence="2">Belongs to the adenylyl cyclase class-3 family.</text>
</comment>
<accession>A0A7C9QSD2</accession>
<feature type="transmembrane region" description="Helical" evidence="7">
    <location>
        <begin position="316"/>
        <end position="333"/>
    </location>
</feature>
<keyword evidence="4 7" id="KW-0812">Transmembrane</keyword>